<gene>
    <name evidence="2" type="ORF">THAOC_19804</name>
</gene>
<name>K0SG40_THAOC</name>
<evidence type="ECO:0000313" key="3">
    <source>
        <dbReference type="Proteomes" id="UP000266841"/>
    </source>
</evidence>
<dbReference type="AlphaFoldDB" id="K0SG40"/>
<protein>
    <submittedName>
        <fullName evidence="2">Uncharacterized protein</fullName>
    </submittedName>
</protein>
<keyword evidence="3" id="KW-1185">Reference proteome</keyword>
<dbReference type="EMBL" id="AGNL01022009">
    <property type="protein sequence ID" value="EJK59921.1"/>
    <property type="molecule type" value="Genomic_DNA"/>
</dbReference>
<feature type="region of interest" description="Disordered" evidence="1">
    <location>
        <begin position="72"/>
        <end position="114"/>
    </location>
</feature>
<evidence type="ECO:0000256" key="1">
    <source>
        <dbReference type="SAM" id="MobiDB-lite"/>
    </source>
</evidence>
<sequence length="146" mass="15294">MQFARRRTEKKLTAVVRLAVRARPDPPERYVRHGPAPPVPRVLQHGVLVHDEVGVPLGLGLLPLLLAARAGPREARELDGPPAALAGPGGEEGVDRAARASAQEGADRVRAGRPADLQSLGGHGFDDYVPSSVSVAIAVARFAAAL</sequence>
<proteinExistence type="predicted"/>
<accession>K0SG40</accession>
<dbReference type="Proteomes" id="UP000266841">
    <property type="component" value="Unassembled WGS sequence"/>
</dbReference>
<organism evidence="2 3">
    <name type="scientific">Thalassiosira oceanica</name>
    <name type="common">Marine diatom</name>
    <dbReference type="NCBI Taxonomy" id="159749"/>
    <lineage>
        <taxon>Eukaryota</taxon>
        <taxon>Sar</taxon>
        <taxon>Stramenopiles</taxon>
        <taxon>Ochrophyta</taxon>
        <taxon>Bacillariophyta</taxon>
        <taxon>Coscinodiscophyceae</taxon>
        <taxon>Thalassiosirophycidae</taxon>
        <taxon>Thalassiosirales</taxon>
        <taxon>Thalassiosiraceae</taxon>
        <taxon>Thalassiosira</taxon>
    </lineage>
</organism>
<comment type="caution">
    <text evidence="2">The sequence shown here is derived from an EMBL/GenBank/DDBJ whole genome shotgun (WGS) entry which is preliminary data.</text>
</comment>
<reference evidence="2 3" key="1">
    <citation type="journal article" date="2012" name="Genome Biol.">
        <title>Genome and low-iron response of an oceanic diatom adapted to chronic iron limitation.</title>
        <authorList>
            <person name="Lommer M."/>
            <person name="Specht M."/>
            <person name="Roy A.S."/>
            <person name="Kraemer L."/>
            <person name="Andreson R."/>
            <person name="Gutowska M.A."/>
            <person name="Wolf J."/>
            <person name="Bergner S.V."/>
            <person name="Schilhabel M.B."/>
            <person name="Klostermeier U.C."/>
            <person name="Beiko R.G."/>
            <person name="Rosenstiel P."/>
            <person name="Hippler M."/>
            <person name="Laroche J."/>
        </authorList>
    </citation>
    <scope>NUCLEOTIDE SEQUENCE [LARGE SCALE GENOMIC DNA]</scope>
    <source>
        <strain evidence="2 3">CCMP1005</strain>
    </source>
</reference>
<evidence type="ECO:0000313" key="2">
    <source>
        <dbReference type="EMBL" id="EJK59921.1"/>
    </source>
</evidence>